<proteinExistence type="predicted"/>
<reference evidence="2 3" key="1">
    <citation type="submission" date="2018-03" db="EMBL/GenBank/DDBJ databases">
        <title>Genomic Encyclopedia of Archaeal and Bacterial Type Strains, Phase II (KMG-II): from individual species to whole genera.</title>
        <authorList>
            <person name="Goeker M."/>
        </authorList>
    </citation>
    <scope>NUCLEOTIDE SEQUENCE [LARGE SCALE GENOMIC DNA]</scope>
    <source>
        <strain evidence="2 3">DSM 19711</strain>
    </source>
</reference>
<feature type="region of interest" description="Disordered" evidence="1">
    <location>
        <begin position="1"/>
        <end position="75"/>
    </location>
</feature>
<dbReference type="EMBL" id="PVZF01000001">
    <property type="protein sequence ID" value="PRY18143.1"/>
    <property type="molecule type" value="Genomic_DNA"/>
</dbReference>
<comment type="caution">
    <text evidence="2">The sequence shown here is derived from an EMBL/GenBank/DDBJ whole genome shotgun (WGS) entry which is preliminary data.</text>
</comment>
<dbReference type="Proteomes" id="UP000238083">
    <property type="component" value="Unassembled WGS sequence"/>
</dbReference>
<feature type="compositionally biased region" description="Basic and acidic residues" evidence="1">
    <location>
        <begin position="42"/>
        <end position="75"/>
    </location>
</feature>
<evidence type="ECO:0000256" key="1">
    <source>
        <dbReference type="SAM" id="MobiDB-lite"/>
    </source>
</evidence>
<keyword evidence="3" id="KW-1185">Reference proteome</keyword>
<dbReference type="AlphaFoldDB" id="A0A2T0RAF6"/>
<feature type="compositionally biased region" description="Basic and acidic residues" evidence="1">
    <location>
        <begin position="15"/>
        <end position="26"/>
    </location>
</feature>
<sequence>MGELREEPVVSGREYSVDEVRGRPAAELEDFEGETSFHASHGPHEHDVVGFGRVEDDKALVHEKQGPDGGGRDVRVWQVTPTAQGFAAEHIPKG</sequence>
<organism evidence="2 3">
    <name type="scientific">Kineococcus rhizosphaerae</name>
    <dbReference type="NCBI Taxonomy" id="559628"/>
    <lineage>
        <taxon>Bacteria</taxon>
        <taxon>Bacillati</taxon>
        <taxon>Actinomycetota</taxon>
        <taxon>Actinomycetes</taxon>
        <taxon>Kineosporiales</taxon>
        <taxon>Kineosporiaceae</taxon>
        <taxon>Kineococcus</taxon>
    </lineage>
</organism>
<evidence type="ECO:0000313" key="3">
    <source>
        <dbReference type="Proteomes" id="UP000238083"/>
    </source>
</evidence>
<protein>
    <submittedName>
        <fullName evidence="2">Uncharacterized protein</fullName>
    </submittedName>
</protein>
<accession>A0A2T0RAF6</accession>
<name>A0A2T0RAF6_9ACTN</name>
<evidence type="ECO:0000313" key="2">
    <source>
        <dbReference type="EMBL" id="PRY18143.1"/>
    </source>
</evidence>
<gene>
    <name evidence="2" type="ORF">CLV37_101387</name>
</gene>